<accession>A0ABR9ZYY2</accession>
<feature type="compositionally biased region" description="Gly residues" evidence="1">
    <location>
        <begin position="158"/>
        <end position="176"/>
    </location>
</feature>
<keyword evidence="3" id="KW-1185">Reference proteome</keyword>
<dbReference type="EMBL" id="JADKNH010000018">
    <property type="protein sequence ID" value="MBF4695666.1"/>
    <property type="molecule type" value="Genomic_DNA"/>
</dbReference>
<dbReference type="Proteomes" id="UP000614200">
    <property type="component" value="Unassembled WGS sequence"/>
</dbReference>
<feature type="region of interest" description="Disordered" evidence="1">
    <location>
        <begin position="147"/>
        <end position="192"/>
    </location>
</feature>
<comment type="caution">
    <text evidence="2">The sequence shown here is derived from an EMBL/GenBank/DDBJ whole genome shotgun (WGS) entry which is preliminary data.</text>
</comment>
<evidence type="ECO:0000256" key="1">
    <source>
        <dbReference type="SAM" id="MobiDB-lite"/>
    </source>
</evidence>
<dbReference type="RefSeq" id="WP_194703900.1">
    <property type="nucleotide sequence ID" value="NZ_JADKNH010000018.1"/>
</dbReference>
<protein>
    <submittedName>
        <fullName evidence="2">Uncharacterized protein</fullName>
    </submittedName>
</protein>
<evidence type="ECO:0000313" key="3">
    <source>
        <dbReference type="Proteomes" id="UP000614200"/>
    </source>
</evidence>
<reference evidence="2 3" key="1">
    <citation type="submission" date="2020-11" db="EMBL/GenBank/DDBJ databases">
        <title>Fusibacter basophilias sp. nov.</title>
        <authorList>
            <person name="Qiu D."/>
        </authorList>
    </citation>
    <scope>NUCLEOTIDE SEQUENCE [LARGE SCALE GENOMIC DNA]</scope>
    <source>
        <strain evidence="2 3">Q10-2</strain>
    </source>
</reference>
<organism evidence="2 3">
    <name type="scientific">Fusibacter ferrireducens</name>
    <dbReference type="NCBI Taxonomy" id="2785058"/>
    <lineage>
        <taxon>Bacteria</taxon>
        <taxon>Bacillati</taxon>
        <taxon>Bacillota</taxon>
        <taxon>Clostridia</taxon>
        <taxon>Eubacteriales</taxon>
        <taxon>Eubacteriales Family XII. Incertae Sedis</taxon>
        <taxon>Fusibacter</taxon>
    </lineage>
</organism>
<name>A0ABR9ZYY2_9FIRM</name>
<evidence type="ECO:0000313" key="2">
    <source>
        <dbReference type="EMBL" id="MBF4695666.1"/>
    </source>
</evidence>
<sequence>MRISSSNQQYYIPQTQKQNQTASELQAYDASSISLANSLFSVAAYSSDSDSSSSVDNIKSDMLNDPKVQMMKQRINSMRESESNKIEIIKTTMDTVSEADLENMSLEDKQALLASVDSALSGEDASISEIEALSEDELTQILTDIQSQAQQMVRGPSGPSGPGGPGGPGRLGGPCGPGDVSSVEEDDEEKSTLQTLLDALYAADEDEEDTTTTSASNFLQNYAINQYLNASSTRMSSLLDVSE</sequence>
<proteinExistence type="predicted"/>
<gene>
    <name evidence="2" type="ORF">ISU02_21435</name>
</gene>